<name>A0ABZ2RWJ1_9BACT</name>
<evidence type="ECO:0000313" key="1">
    <source>
        <dbReference type="EMBL" id="WXL29181.1"/>
    </source>
</evidence>
<accession>A0ABZ2RWJ1</accession>
<evidence type="ECO:0000313" key="2">
    <source>
        <dbReference type="Proteomes" id="UP001477443"/>
    </source>
</evidence>
<protein>
    <submittedName>
        <fullName evidence="1">Uncharacterized protein</fullName>
    </submittedName>
</protein>
<organism evidence="1 2">
    <name type="scientific">Mycoplasmopsis felifaucium</name>
    <dbReference type="NCBI Taxonomy" id="35768"/>
    <lineage>
        <taxon>Bacteria</taxon>
        <taxon>Bacillati</taxon>
        <taxon>Mycoplasmatota</taxon>
        <taxon>Mycoplasmoidales</taxon>
        <taxon>Metamycoplasmataceae</taxon>
        <taxon>Mycoplasmopsis</taxon>
    </lineage>
</organism>
<dbReference type="Proteomes" id="UP001477443">
    <property type="component" value="Chromosome"/>
</dbReference>
<dbReference type="EMBL" id="CP148067">
    <property type="protein sequence ID" value="WXL29181.1"/>
    <property type="molecule type" value="Genomic_DNA"/>
</dbReference>
<gene>
    <name evidence="1" type="ORF">WG617_00815</name>
</gene>
<dbReference type="RefSeq" id="WP_156930763.1">
    <property type="nucleotide sequence ID" value="NZ_CP148067.1"/>
</dbReference>
<sequence>MRIQNLKSDKFYSKFVLLNFNEDINPSLPFYVTEYSQNLYDLASA</sequence>
<keyword evidence="2" id="KW-1185">Reference proteome</keyword>
<proteinExistence type="predicted"/>
<reference evidence="1" key="1">
    <citation type="submission" date="2024-03" db="EMBL/GenBank/DDBJ databases">
        <title>Complete genome sequence of Mycoplasma felifaucium Z921 isolated from the trachea of a cheetah.</title>
        <authorList>
            <person name="Spergser J."/>
        </authorList>
    </citation>
    <scope>NUCLEOTIDE SEQUENCE [LARGE SCALE GENOMIC DNA]</scope>
    <source>
        <strain evidence="1">Z921</strain>
    </source>
</reference>